<accession>A0A1I1VW33</accession>
<keyword evidence="3" id="KW-1185">Reference proteome</keyword>
<feature type="chain" id="PRO_5011784441" evidence="1">
    <location>
        <begin position="20"/>
        <end position="96"/>
    </location>
</feature>
<feature type="signal peptide" evidence="1">
    <location>
        <begin position="1"/>
        <end position="19"/>
    </location>
</feature>
<dbReference type="EMBL" id="FOMW01000003">
    <property type="protein sequence ID" value="SFD86298.1"/>
    <property type="molecule type" value="Genomic_DNA"/>
</dbReference>
<gene>
    <name evidence="2" type="ORF">SAMN04488523_103134</name>
</gene>
<dbReference type="Gene3D" id="3.30.10.10">
    <property type="entry name" value="Trypsin Inhibitor V, subunit A"/>
    <property type="match status" value="1"/>
</dbReference>
<name>A0A1I1VW33_9RHOB</name>
<evidence type="ECO:0000313" key="3">
    <source>
        <dbReference type="Proteomes" id="UP000198977"/>
    </source>
</evidence>
<keyword evidence="1" id="KW-0732">Signal</keyword>
<reference evidence="2 3" key="1">
    <citation type="submission" date="2016-10" db="EMBL/GenBank/DDBJ databases">
        <authorList>
            <person name="de Groot N.N."/>
        </authorList>
    </citation>
    <scope>NUCLEOTIDE SEQUENCE [LARGE SCALE GENOMIC DNA]</scope>
    <source>
        <strain evidence="2 3">DSM 11443</strain>
    </source>
</reference>
<dbReference type="OrthoDB" id="8724542at2"/>
<organism evidence="2 3">
    <name type="scientific">Sulfitobacter brevis</name>
    <dbReference type="NCBI Taxonomy" id="74348"/>
    <lineage>
        <taxon>Bacteria</taxon>
        <taxon>Pseudomonadati</taxon>
        <taxon>Pseudomonadota</taxon>
        <taxon>Alphaproteobacteria</taxon>
        <taxon>Rhodobacterales</taxon>
        <taxon>Roseobacteraceae</taxon>
        <taxon>Sulfitobacter</taxon>
    </lineage>
</organism>
<dbReference type="Pfam" id="PF11720">
    <property type="entry name" value="Inhibitor_I78"/>
    <property type="match status" value="1"/>
</dbReference>
<dbReference type="STRING" id="74348.SAMN04488523_103134"/>
<dbReference type="InterPro" id="IPR021719">
    <property type="entry name" value="Prot_inh_I78"/>
</dbReference>
<dbReference type="Proteomes" id="UP000198977">
    <property type="component" value="Unassembled WGS sequence"/>
</dbReference>
<dbReference type="AlphaFoldDB" id="A0A1I1VW33"/>
<dbReference type="RefSeq" id="WP_093922759.1">
    <property type="nucleotide sequence ID" value="NZ_FOMW01000003.1"/>
</dbReference>
<evidence type="ECO:0000313" key="2">
    <source>
        <dbReference type="EMBL" id="SFD86298.1"/>
    </source>
</evidence>
<sequence>MKHTLIPSLLLSFALSACAPVAPDAPPAPPAAPTPNDTCNAAGYASLIGKDAPNALIVPEPKRMYRIGDPVTLDFNPARVNVQLDQTDVIAAITCG</sequence>
<protein>
    <submittedName>
        <fullName evidence="2">Peptidase inhibitor I78 family protein</fullName>
    </submittedName>
</protein>
<evidence type="ECO:0000256" key="1">
    <source>
        <dbReference type="SAM" id="SignalP"/>
    </source>
</evidence>
<proteinExistence type="predicted"/>
<dbReference type="PROSITE" id="PS51257">
    <property type="entry name" value="PROKAR_LIPOPROTEIN"/>
    <property type="match status" value="1"/>
</dbReference>